<organism evidence="2 3">
    <name type="scientific">Phytophthora nicotianae P1569</name>
    <dbReference type="NCBI Taxonomy" id="1317065"/>
    <lineage>
        <taxon>Eukaryota</taxon>
        <taxon>Sar</taxon>
        <taxon>Stramenopiles</taxon>
        <taxon>Oomycota</taxon>
        <taxon>Peronosporomycetes</taxon>
        <taxon>Peronosporales</taxon>
        <taxon>Peronosporaceae</taxon>
        <taxon>Phytophthora</taxon>
    </lineage>
</organism>
<reference evidence="2 3" key="1">
    <citation type="submission" date="2013-11" db="EMBL/GenBank/DDBJ databases">
        <title>The Genome Sequence of Phytophthora parasitica P1569.</title>
        <authorList>
            <consortium name="The Broad Institute Genomics Platform"/>
            <person name="Russ C."/>
            <person name="Tyler B."/>
            <person name="Panabieres F."/>
            <person name="Shan W."/>
            <person name="Tripathy S."/>
            <person name="Grunwald N."/>
            <person name="Machado M."/>
            <person name="Johnson C.S."/>
            <person name="Arredondo F."/>
            <person name="Hong C."/>
            <person name="Coffey M."/>
            <person name="Young S.K."/>
            <person name="Zeng Q."/>
            <person name="Gargeya S."/>
            <person name="Fitzgerald M."/>
            <person name="Abouelleil A."/>
            <person name="Alvarado L."/>
            <person name="Chapman S.B."/>
            <person name="Gainer-Dewar J."/>
            <person name="Goldberg J."/>
            <person name="Griggs A."/>
            <person name="Gujja S."/>
            <person name="Hansen M."/>
            <person name="Howarth C."/>
            <person name="Imamovic A."/>
            <person name="Ireland A."/>
            <person name="Larimer J."/>
            <person name="McCowan C."/>
            <person name="Murphy C."/>
            <person name="Pearson M."/>
            <person name="Poon T.W."/>
            <person name="Priest M."/>
            <person name="Roberts A."/>
            <person name="Saif S."/>
            <person name="Shea T."/>
            <person name="Sykes S."/>
            <person name="Wortman J."/>
            <person name="Nusbaum C."/>
            <person name="Birren B."/>
        </authorList>
    </citation>
    <scope>NUCLEOTIDE SEQUENCE [LARGE SCALE GENOMIC DNA]</scope>
    <source>
        <strain evidence="2 3">P1569</strain>
    </source>
</reference>
<evidence type="ECO:0000313" key="2">
    <source>
        <dbReference type="EMBL" id="ETI36117.1"/>
    </source>
</evidence>
<gene>
    <name evidence="2" type="ORF">F443_17703</name>
</gene>
<keyword evidence="3" id="KW-1185">Reference proteome</keyword>
<proteinExistence type="predicted"/>
<dbReference type="Proteomes" id="UP000018721">
    <property type="component" value="Unassembled WGS sequence"/>
</dbReference>
<protein>
    <submittedName>
        <fullName evidence="2">Uncharacterized protein</fullName>
    </submittedName>
</protein>
<comment type="caution">
    <text evidence="2">The sequence shown here is derived from an EMBL/GenBank/DDBJ whole genome shotgun (WGS) entry which is preliminary data.</text>
</comment>
<dbReference type="HOGENOM" id="CLU_2255494_0_0_1"/>
<dbReference type="EMBL" id="ANIZ01003061">
    <property type="protein sequence ID" value="ETI36117.1"/>
    <property type="molecule type" value="Genomic_DNA"/>
</dbReference>
<feature type="compositionally biased region" description="Basic and acidic residues" evidence="1">
    <location>
        <begin position="89"/>
        <end position="104"/>
    </location>
</feature>
<feature type="region of interest" description="Disordered" evidence="1">
    <location>
        <begin position="85"/>
        <end position="104"/>
    </location>
</feature>
<sequence>MAASSDGAAVYELSDAAASVLGAGLGLLRSTGAGTLSWLCSCKSTVVHKSIIRYLLERMVDSKLSRTSINDAAARLGCTRQTTSTVFRARNDDPPESARDTASA</sequence>
<dbReference type="AlphaFoldDB" id="V9ECW8"/>
<evidence type="ECO:0000313" key="3">
    <source>
        <dbReference type="Proteomes" id="UP000018721"/>
    </source>
</evidence>
<accession>V9ECW8</accession>
<evidence type="ECO:0000256" key="1">
    <source>
        <dbReference type="SAM" id="MobiDB-lite"/>
    </source>
</evidence>
<name>V9ECW8_PHYNI</name>